<keyword evidence="3" id="KW-0805">Transcription regulation</keyword>
<dbReference type="PANTHER" id="PTHR46797:SF23">
    <property type="entry name" value="HTH-TYPE TRANSCRIPTIONAL REGULATOR SUTR"/>
    <property type="match status" value="1"/>
</dbReference>
<feature type="domain" description="HTH cro/C1-type" evidence="6">
    <location>
        <begin position="10"/>
        <end position="64"/>
    </location>
</feature>
<dbReference type="InterPro" id="IPR003661">
    <property type="entry name" value="HisK_dim/P_dom"/>
</dbReference>
<dbReference type="SMART" id="SM00530">
    <property type="entry name" value="HTH_XRE"/>
    <property type="match status" value="1"/>
</dbReference>
<dbReference type="EC" id="2.7.13.3" evidence="2"/>
<dbReference type="Proteomes" id="UP000594800">
    <property type="component" value="Chromosome"/>
</dbReference>
<dbReference type="GO" id="GO:0005829">
    <property type="term" value="C:cytosol"/>
    <property type="evidence" value="ECO:0007669"/>
    <property type="project" value="TreeGrafter"/>
</dbReference>
<evidence type="ECO:0000256" key="4">
    <source>
        <dbReference type="ARBA" id="ARBA00023125"/>
    </source>
</evidence>
<dbReference type="KEGG" id="poz:I0K15_01445"/>
<evidence type="ECO:0000256" key="5">
    <source>
        <dbReference type="ARBA" id="ARBA00023163"/>
    </source>
</evidence>
<evidence type="ECO:0000256" key="3">
    <source>
        <dbReference type="ARBA" id="ARBA00023015"/>
    </source>
</evidence>
<keyword evidence="4" id="KW-0238">DNA-binding</keyword>
<evidence type="ECO:0000256" key="1">
    <source>
        <dbReference type="ARBA" id="ARBA00000085"/>
    </source>
</evidence>
<dbReference type="GO" id="GO:0003700">
    <property type="term" value="F:DNA-binding transcription factor activity"/>
    <property type="evidence" value="ECO:0007669"/>
    <property type="project" value="TreeGrafter"/>
</dbReference>
<proteinExistence type="predicted"/>
<dbReference type="Pfam" id="PF01381">
    <property type="entry name" value="HTH_3"/>
    <property type="match status" value="1"/>
</dbReference>
<organism evidence="7 8">
    <name type="scientific">Pontivivens ytuae</name>
    <dbReference type="NCBI Taxonomy" id="2789856"/>
    <lineage>
        <taxon>Bacteria</taxon>
        <taxon>Pseudomonadati</taxon>
        <taxon>Pseudomonadota</taxon>
        <taxon>Alphaproteobacteria</taxon>
        <taxon>Rhodobacterales</taxon>
        <taxon>Paracoccaceae</taxon>
        <taxon>Pontivivens</taxon>
    </lineage>
</organism>
<name>A0A7S9LT17_9RHOB</name>
<dbReference type="InterPro" id="IPR001387">
    <property type="entry name" value="Cro/C1-type_HTH"/>
</dbReference>
<dbReference type="PANTHER" id="PTHR46797">
    <property type="entry name" value="HTH-TYPE TRANSCRIPTIONAL REGULATOR"/>
    <property type="match status" value="1"/>
</dbReference>
<comment type="catalytic activity">
    <reaction evidence="1">
        <text>ATP + protein L-histidine = ADP + protein N-phospho-L-histidine.</text>
        <dbReference type="EC" id="2.7.13.3"/>
    </reaction>
</comment>
<keyword evidence="5" id="KW-0804">Transcription</keyword>
<dbReference type="GO" id="GO:0003677">
    <property type="term" value="F:DNA binding"/>
    <property type="evidence" value="ECO:0007669"/>
    <property type="project" value="UniProtKB-KW"/>
</dbReference>
<accession>A0A7S9LT17</accession>
<dbReference type="InterPro" id="IPR010982">
    <property type="entry name" value="Lambda_DNA-bd_dom_sf"/>
</dbReference>
<sequence>MSRSFAGLRIRERRRALGLSQAGLAKAAGISPSYLNLIEHNRRPVAGRVMTALARALDVPPSALGEEAALGVVAALREAAADWPVHAPEVDVVEEFVGRYPGWARMLATLDQTVRAQRTSIEALSDRLTHDPVLQADLHEMLTSITAIRSTASILASVEDIEAGQRQRFVGAIHGESQRLSEVAGALTDYFDRAIERDAPPATPEEEVAQALEQARYDMPTLENGEETLDDVVRRLPVRSDAAQAELRGWLTRWQADAAALPRTALVPPLDLTALAAGAGTDVPKVMRRLAFLAAPDLPQMGLVVVNGAGQMVLRRPRPDWPFSRQLPACALWPVFTALRDPGLTHTDIVVNPDGARFLAISHAELHRPATTGARPRVEATMLIVPEAQAGTFVTGPGRELRVGPSCRICARRACAERIAPPVLDIDA</sequence>
<evidence type="ECO:0000313" key="8">
    <source>
        <dbReference type="Proteomes" id="UP000594800"/>
    </source>
</evidence>
<keyword evidence="8" id="KW-1185">Reference proteome</keyword>
<dbReference type="GO" id="GO:0000155">
    <property type="term" value="F:phosphorelay sensor kinase activity"/>
    <property type="evidence" value="ECO:0007669"/>
    <property type="project" value="InterPro"/>
</dbReference>
<dbReference type="SUPFAM" id="SSF47413">
    <property type="entry name" value="lambda repressor-like DNA-binding domains"/>
    <property type="match status" value="1"/>
</dbReference>
<dbReference type="EMBL" id="CP064942">
    <property type="protein sequence ID" value="QPH54475.1"/>
    <property type="molecule type" value="Genomic_DNA"/>
</dbReference>
<dbReference type="InterPro" id="IPR050807">
    <property type="entry name" value="TransReg_Diox_bact_type"/>
</dbReference>
<evidence type="ECO:0000259" key="6">
    <source>
        <dbReference type="PROSITE" id="PS50943"/>
    </source>
</evidence>
<dbReference type="PROSITE" id="PS50943">
    <property type="entry name" value="HTH_CROC1"/>
    <property type="match status" value="1"/>
</dbReference>
<dbReference type="Pfam" id="PF09856">
    <property type="entry name" value="ScfRs"/>
    <property type="match status" value="1"/>
</dbReference>
<evidence type="ECO:0000313" key="7">
    <source>
        <dbReference type="EMBL" id="QPH54475.1"/>
    </source>
</evidence>
<gene>
    <name evidence="7" type="ORF">I0K15_01445</name>
</gene>
<dbReference type="RefSeq" id="WP_196103684.1">
    <property type="nucleotide sequence ID" value="NZ_CP064942.1"/>
</dbReference>
<dbReference type="AlphaFoldDB" id="A0A7S9LT17"/>
<dbReference type="Gene3D" id="1.10.260.40">
    <property type="entry name" value="lambda repressor-like DNA-binding domains"/>
    <property type="match status" value="1"/>
</dbReference>
<reference evidence="7 8" key="1">
    <citation type="submission" date="2020-11" db="EMBL/GenBank/DDBJ databases">
        <title>Description of Pontivivens ytuae sp. nov. isolated from deep sea sediment of Mariana Trench.</title>
        <authorList>
            <person name="Wang Z."/>
            <person name="Sun Q.-L."/>
            <person name="Xu X.-D."/>
            <person name="Tang Y.-Z."/>
            <person name="Zhang J."/>
        </authorList>
    </citation>
    <scope>NUCLEOTIDE SEQUENCE [LARGE SCALE GENOMIC DNA]</scope>
    <source>
        <strain evidence="7 8">MT2928</strain>
    </source>
</reference>
<evidence type="ECO:0000256" key="2">
    <source>
        <dbReference type="ARBA" id="ARBA00012438"/>
    </source>
</evidence>
<dbReference type="CDD" id="cd00093">
    <property type="entry name" value="HTH_XRE"/>
    <property type="match status" value="1"/>
</dbReference>
<dbReference type="CDD" id="cd00082">
    <property type="entry name" value="HisKA"/>
    <property type="match status" value="1"/>
</dbReference>
<protein>
    <recommendedName>
        <fullName evidence="2">histidine kinase</fullName>
        <ecNumber evidence="2">2.7.13.3</ecNumber>
    </recommendedName>
</protein>
<dbReference type="InterPro" id="IPR018653">
    <property type="entry name" value="ScfR_C"/>
</dbReference>